<feature type="compositionally biased region" description="Polar residues" evidence="9">
    <location>
        <begin position="1546"/>
        <end position="1563"/>
    </location>
</feature>
<keyword evidence="13" id="KW-1185">Reference proteome</keyword>
<comment type="subcellular location">
    <subcellularLocation>
        <location evidence="1">Nucleus</location>
    </subcellularLocation>
</comment>
<evidence type="ECO:0000256" key="6">
    <source>
        <dbReference type="ARBA" id="ARBA00022840"/>
    </source>
</evidence>
<organism evidence="12 13">
    <name type="scientific">Hirsutella minnesotensis 3608</name>
    <dbReference type="NCBI Taxonomy" id="1043627"/>
    <lineage>
        <taxon>Eukaryota</taxon>
        <taxon>Fungi</taxon>
        <taxon>Dikarya</taxon>
        <taxon>Ascomycota</taxon>
        <taxon>Pezizomycotina</taxon>
        <taxon>Sordariomycetes</taxon>
        <taxon>Hypocreomycetidae</taxon>
        <taxon>Hypocreales</taxon>
        <taxon>Ophiocordycipitaceae</taxon>
        <taxon>Hirsutella</taxon>
    </lineage>
</organism>
<evidence type="ECO:0000256" key="4">
    <source>
        <dbReference type="ARBA" id="ARBA00022801"/>
    </source>
</evidence>
<dbReference type="InterPro" id="IPR014001">
    <property type="entry name" value="Helicase_ATP-bd"/>
</dbReference>
<keyword evidence="6" id="KW-0067">ATP-binding</keyword>
<dbReference type="Gene3D" id="3.40.50.300">
    <property type="entry name" value="P-loop containing nucleotide triphosphate hydrolases"/>
    <property type="match status" value="1"/>
</dbReference>
<evidence type="ECO:0000256" key="2">
    <source>
        <dbReference type="ARBA" id="ARBA00007025"/>
    </source>
</evidence>
<feature type="region of interest" description="Disordered" evidence="9">
    <location>
        <begin position="1543"/>
        <end position="1571"/>
    </location>
</feature>
<evidence type="ECO:0000256" key="1">
    <source>
        <dbReference type="ARBA" id="ARBA00004123"/>
    </source>
</evidence>
<dbReference type="OrthoDB" id="2020972at2759"/>
<dbReference type="EMBL" id="KQ030529">
    <property type="protein sequence ID" value="KJZ74076.1"/>
    <property type="molecule type" value="Genomic_DNA"/>
</dbReference>
<evidence type="ECO:0000256" key="3">
    <source>
        <dbReference type="ARBA" id="ARBA00022741"/>
    </source>
</evidence>
<dbReference type="InterPro" id="IPR056026">
    <property type="entry name" value="DUF7607"/>
</dbReference>
<dbReference type="Pfam" id="PF24580">
    <property type="entry name" value="DUF7607"/>
    <property type="match status" value="1"/>
</dbReference>
<dbReference type="GO" id="GO:0005524">
    <property type="term" value="F:ATP binding"/>
    <property type="evidence" value="ECO:0007669"/>
    <property type="project" value="UniProtKB-KW"/>
</dbReference>
<dbReference type="InterPro" id="IPR027417">
    <property type="entry name" value="P-loop_NTPase"/>
</dbReference>
<dbReference type="Pfam" id="PF00271">
    <property type="entry name" value="Helicase_C"/>
    <property type="match status" value="1"/>
</dbReference>
<dbReference type="InterPro" id="IPR049730">
    <property type="entry name" value="SNF2/RAD54-like_C"/>
</dbReference>
<dbReference type="SMART" id="SM00487">
    <property type="entry name" value="DEXDc"/>
    <property type="match status" value="1"/>
</dbReference>
<evidence type="ECO:0000259" key="11">
    <source>
        <dbReference type="PROSITE" id="PS51194"/>
    </source>
</evidence>
<evidence type="ECO:0000256" key="5">
    <source>
        <dbReference type="ARBA" id="ARBA00022806"/>
    </source>
</evidence>
<evidence type="ECO:0000256" key="7">
    <source>
        <dbReference type="ARBA" id="ARBA00023125"/>
    </source>
</evidence>
<dbReference type="InterPro" id="IPR000330">
    <property type="entry name" value="SNF2_N"/>
</dbReference>
<dbReference type="GO" id="GO:0004386">
    <property type="term" value="F:helicase activity"/>
    <property type="evidence" value="ECO:0007669"/>
    <property type="project" value="UniProtKB-KW"/>
</dbReference>
<dbReference type="PROSITE" id="PS51192">
    <property type="entry name" value="HELICASE_ATP_BIND_1"/>
    <property type="match status" value="1"/>
</dbReference>
<evidence type="ECO:0000313" key="12">
    <source>
        <dbReference type="EMBL" id="KJZ74076.1"/>
    </source>
</evidence>
<sequence length="1739" mass="196300">MEGVRRDDPFLWDAEAVVQSLCSLSRPCTRDPDQLATRIREEGIDGHTLLSFEFVCSRPELFECLGIKLGVHKASLGRAILSLRSKSPAFRRWKTEFLQEQLEELSDAPENHQNAAEGPSIRPTATEPAASESPANTAEGHQVNGEGRQGPHPNDNDAKIPSRQESQSILDEPPSNNPPAAVDASPHPPAPSVNGNSTEPKGVKRKRVAPLQLASRPINLTPLPLPTQADGLMNGLAHVNAPDHGEFPWERSGPQAYLGNGVVKISAIKDPLHSLSSQIIDKGDAFATKHPVTLPRGLRLTAKRVMTHFMRRQGRKEALLRQGIVPMETSVSDEDEDLNVFDFPDEFDEETLKEIEAEQAEIRQAEALRQASIKPERVHELLQEVIEEFKARWTETKLPKHQLKAYKIWTDARKHGTSTQQAIQAFQRAQNYDNRIHKLRSEILEQIWAKELEVRDQAKCMQQTVEDKLYNVWLSNMLNSRLAPKKPESLSKPRRTAPKRPQSPTGSEILTSSDEDDFIVPDEDEMMKVETLSHVDDDRAKSMQPNLLTPVKPESSSYVDVDLTQVETPESLRCPRQRTVIDLITPVKPKDTLEPPSTDAASVQEPEAGEVPGEEDEFESFEQIGEQQPSHWVKHQDREKLIICLLWKLSHSQRTRVLDAARNNSATSLYPITIGAYLVKPFQSIEESKDDGEQAIAFHITHLFLSYIRLKVIKPSRMLSISPRNKEKLQTNKGDRWAKFHAFLNRIAPHFPQESQIYRTDAYDLDLADLDDGDDTLPNSQATPSRRKPPRKEIVRNKEAVNLREMEARRREEQEARRTKVRAERHTMSMVDRDKSRLIINEAKEDGQSFIYINEEIGKRIQDHQIDGVRFLWDQIMLDREVRQGCLLAHTMGLGKTMQVVTFLVAIQEAAQSTDSTVKEQIPKDLRDSQTLVLCPSSLVENWEDELLIWAPIGLLGPIHKINSDLKPADRKVKVQTWAEEGGVLIVGYSMLKQVVNLDEETNDLLTATPSIVVADEVHTIKNPQAEVHRVCSRFKTNCRIALTGTPLANNVEEYYYMVDWVAPNFLGPIDEFRQIYATPIHQGLWGDSEPWEKRKAIKMLQVLKDTVAPKVDRKTIKSLPKHVLPLKFEFVLCVAPTALQCRLYDICISGLGNVGEDIRSNQTVWSAVENLTLLCNHPRCFREKAMQVRGNQGEGGKGFLSDKVISSALKETNGLDLNNPNLSPKTEMLSRILDEAHKVGDKVLVFTHSIATLNYLDNLLKMQRRRFCRLEGKTDTTKRQEMTKNFNVGEREIFLISTKAGGVGLNLQGANRVVIFDFKWNPIHEQQAIGRAYRIGQKKPVFVYQFIVAGTFEEDMQNKAVFKMQLASRVVDKKNPVSWSKRLGTLLHPIKPAKAKDLTAFTGKDRILDKLIENNAKPKGIQYIVSTDTFEEEDPTSNLSAEDRRHAEQLVKINHLRLTNPSEYERLKQREEEQWRVLQAMPPVQAFGLPQQGPPVSWANTVTQEKPDASSLPLGLDGVQEAPMSSLPASVAQQDLLVLGKRPDSQQSSHGQPPQTVSQPNLTAPLPLPGANTYFGSAPVPEKASVPKPERLPVVPATPPLSFPFSGAKIFNTPRGSPAKERFEQRLCDRFENLRSVIFSSPDECKSRAQTITKCIYDEQMRQANGFLHDDQRWRFLNEQLEHDRFVLAVASGHLPPKYLALASNKDFEERLSLLKSLAARDFERRIEVPGGKLDPQV</sequence>
<gene>
    <name evidence="12" type="ORF">HIM_06525</name>
</gene>
<keyword evidence="7" id="KW-0238">DNA-binding</keyword>
<reference evidence="12 13" key="1">
    <citation type="journal article" date="2014" name="Genome Biol. Evol.">
        <title>Comparative genomics and transcriptomics analyses reveal divergent lifestyle features of nematode endoparasitic fungus Hirsutella minnesotensis.</title>
        <authorList>
            <person name="Lai Y."/>
            <person name="Liu K."/>
            <person name="Zhang X."/>
            <person name="Zhang X."/>
            <person name="Li K."/>
            <person name="Wang N."/>
            <person name="Shu C."/>
            <person name="Wu Y."/>
            <person name="Wang C."/>
            <person name="Bushley K.E."/>
            <person name="Xiang M."/>
            <person name="Liu X."/>
        </authorList>
    </citation>
    <scope>NUCLEOTIDE SEQUENCE [LARGE SCALE GENOMIC DNA]</scope>
    <source>
        <strain evidence="12 13">3608</strain>
    </source>
</reference>
<dbReference type="GO" id="GO:0005634">
    <property type="term" value="C:nucleus"/>
    <property type="evidence" value="ECO:0007669"/>
    <property type="project" value="UniProtKB-SubCell"/>
</dbReference>
<dbReference type="Gene3D" id="3.40.50.10810">
    <property type="entry name" value="Tandem AAA-ATPase domain"/>
    <property type="match status" value="1"/>
</dbReference>
<evidence type="ECO:0000256" key="8">
    <source>
        <dbReference type="ARBA" id="ARBA00023242"/>
    </source>
</evidence>
<protein>
    <submittedName>
        <fullName evidence="12">Uncharacterized protein</fullName>
    </submittedName>
</protein>
<dbReference type="SMART" id="SM00490">
    <property type="entry name" value="HELICc"/>
    <property type="match status" value="1"/>
</dbReference>
<keyword evidence="3" id="KW-0547">Nucleotide-binding</keyword>
<dbReference type="GO" id="GO:0016887">
    <property type="term" value="F:ATP hydrolysis activity"/>
    <property type="evidence" value="ECO:0007669"/>
    <property type="project" value="InterPro"/>
</dbReference>
<proteinExistence type="inferred from homology"/>
<feature type="region of interest" description="Disordered" evidence="9">
    <location>
        <begin position="773"/>
        <end position="792"/>
    </location>
</feature>
<feature type="region of interest" description="Disordered" evidence="9">
    <location>
        <begin position="588"/>
        <end position="609"/>
    </location>
</feature>
<accession>A0A0F7ZIZ5</accession>
<keyword evidence="4" id="KW-0378">Hydrolase</keyword>
<feature type="domain" description="Helicase ATP-binding" evidence="10">
    <location>
        <begin position="877"/>
        <end position="1065"/>
    </location>
</feature>
<dbReference type="PROSITE" id="PS51194">
    <property type="entry name" value="HELICASE_CTER"/>
    <property type="match status" value="1"/>
</dbReference>
<dbReference type="PANTHER" id="PTHR45797">
    <property type="entry name" value="RAD54-LIKE"/>
    <property type="match status" value="1"/>
</dbReference>
<comment type="similarity">
    <text evidence="2">Belongs to the SNF2/RAD54 helicase family.</text>
</comment>
<dbReference type="GO" id="GO:0003677">
    <property type="term" value="F:DNA binding"/>
    <property type="evidence" value="ECO:0007669"/>
    <property type="project" value="UniProtKB-KW"/>
</dbReference>
<keyword evidence="8" id="KW-0539">Nucleus</keyword>
<evidence type="ECO:0000256" key="9">
    <source>
        <dbReference type="SAM" id="MobiDB-lite"/>
    </source>
</evidence>
<feature type="region of interest" description="Disordered" evidence="9">
    <location>
        <begin position="483"/>
        <end position="517"/>
    </location>
</feature>
<feature type="domain" description="Helicase C-terminal" evidence="11">
    <location>
        <begin position="1229"/>
        <end position="1379"/>
    </location>
</feature>
<dbReference type="Pfam" id="PF00176">
    <property type="entry name" value="SNF2-rel_dom"/>
    <property type="match status" value="1"/>
</dbReference>
<dbReference type="PANTHER" id="PTHR45797:SF1">
    <property type="entry name" value="HELICASE ARIP4"/>
    <property type="match status" value="1"/>
</dbReference>
<evidence type="ECO:0000259" key="10">
    <source>
        <dbReference type="PROSITE" id="PS51192"/>
    </source>
</evidence>
<dbReference type="Proteomes" id="UP000054481">
    <property type="component" value="Unassembled WGS sequence"/>
</dbReference>
<dbReference type="CDD" id="cd18793">
    <property type="entry name" value="SF2_C_SNF"/>
    <property type="match status" value="1"/>
</dbReference>
<dbReference type="SUPFAM" id="SSF52540">
    <property type="entry name" value="P-loop containing nucleoside triphosphate hydrolases"/>
    <property type="match status" value="2"/>
</dbReference>
<dbReference type="InterPro" id="IPR001650">
    <property type="entry name" value="Helicase_C-like"/>
</dbReference>
<dbReference type="InterPro" id="IPR044574">
    <property type="entry name" value="ARIP4-like"/>
</dbReference>
<feature type="region of interest" description="Disordered" evidence="9">
    <location>
        <begin position="105"/>
        <end position="205"/>
    </location>
</feature>
<feature type="compositionally biased region" description="Polar residues" evidence="9">
    <location>
        <begin position="502"/>
        <end position="512"/>
    </location>
</feature>
<evidence type="ECO:0000313" key="13">
    <source>
        <dbReference type="Proteomes" id="UP000054481"/>
    </source>
</evidence>
<dbReference type="InterPro" id="IPR038718">
    <property type="entry name" value="SNF2-like_sf"/>
</dbReference>
<name>A0A0F7ZIZ5_9HYPO</name>
<keyword evidence="5" id="KW-0347">Helicase</keyword>